<protein>
    <submittedName>
        <fullName evidence="2">Uncharacterized protein</fullName>
    </submittedName>
</protein>
<organism evidence="2 3">
    <name type="scientific">Pleurostoma richardsiae</name>
    <dbReference type="NCBI Taxonomy" id="41990"/>
    <lineage>
        <taxon>Eukaryota</taxon>
        <taxon>Fungi</taxon>
        <taxon>Dikarya</taxon>
        <taxon>Ascomycota</taxon>
        <taxon>Pezizomycotina</taxon>
        <taxon>Sordariomycetes</taxon>
        <taxon>Sordariomycetidae</taxon>
        <taxon>Calosphaeriales</taxon>
        <taxon>Pleurostomataceae</taxon>
        <taxon>Pleurostoma</taxon>
    </lineage>
</organism>
<name>A0AA38R709_9PEZI</name>
<dbReference type="AlphaFoldDB" id="A0AA38R709"/>
<dbReference type="Proteomes" id="UP001174694">
    <property type="component" value="Unassembled WGS sequence"/>
</dbReference>
<dbReference type="Pfam" id="PF12511">
    <property type="entry name" value="DUF3716"/>
    <property type="match status" value="1"/>
</dbReference>
<dbReference type="EMBL" id="JANBVO010000027">
    <property type="protein sequence ID" value="KAJ9139153.1"/>
    <property type="molecule type" value="Genomic_DNA"/>
</dbReference>
<accession>A0AA38R709</accession>
<feature type="compositionally biased region" description="Polar residues" evidence="1">
    <location>
        <begin position="15"/>
        <end position="27"/>
    </location>
</feature>
<keyword evidence="3" id="KW-1185">Reference proteome</keyword>
<evidence type="ECO:0000313" key="2">
    <source>
        <dbReference type="EMBL" id="KAJ9139153.1"/>
    </source>
</evidence>
<reference evidence="2" key="1">
    <citation type="submission" date="2022-07" db="EMBL/GenBank/DDBJ databases">
        <title>Fungi with potential for degradation of polypropylene.</title>
        <authorList>
            <person name="Gostincar C."/>
        </authorList>
    </citation>
    <scope>NUCLEOTIDE SEQUENCE</scope>
    <source>
        <strain evidence="2">EXF-13308</strain>
    </source>
</reference>
<proteinExistence type="predicted"/>
<evidence type="ECO:0000313" key="3">
    <source>
        <dbReference type="Proteomes" id="UP001174694"/>
    </source>
</evidence>
<dbReference type="InterPro" id="IPR022190">
    <property type="entry name" value="DUF3716"/>
</dbReference>
<sequence length="235" mass="26022">MNRETGERGRPARQMTPTKRPNSSADSRVSAKFNRLDIGSLVNDNGSQAGEPAGGPVVPPPGVPRTAAMRHLSDKQVRRRWARKPDGVDMSRPHVIEAAMIYERGESRGRAHVCNRCKRGDMVFDGCICIAEMPGVCSNCLYDQEPCERADTGEDSPVLGDDSAFWELTNELADRSFVLALVAQIRRRAGYGEQDSPVERAKEIEEAAMKVARLTREWRLARERKGDPATDTAKS</sequence>
<gene>
    <name evidence="2" type="ORF">NKR23_g8120</name>
</gene>
<evidence type="ECO:0000256" key="1">
    <source>
        <dbReference type="SAM" id="MobiDB-lite"/>
    </source>
</evidence>
<comment type="caution">
    <text evidence="2">The sequence shown here is derived from an EMBL/GenBank/DDBJ whole genome shotgun (WGS) entry which is preliminary data.</text>
</comment>
<feature type="compositionally biased region" description="Basic and acidic residues" evidence="1">
    <location>
        <begin position="1"/>
        <end position="10"/>
    </location>
</feature>
<feature type="region of interest" description="Disordered" evidence="1">
    <location>
        <begin position="1"/>
        <end position="85"/>
    </location>
</feature>